<name>A0A5B0GBW9_9BURK</name>
<comment type="caution">
    <text evidence="2">The sequence shown here is derived from an EMBL/GenBank/DDBJ whole genome shotgun (WGS) entry which is preliminary data.</text>
</comment>
<feature type="transmembrane region" description="Helical" evidence="1">
    <location>
        <begin position="176"/>
        <end position="195"/>
    </location>
</feature>
<reference evidence="2 3" key="1">
    <citation type="submission" date="2019-08" db="EMBL/GenBank/DDBJ databases">
        <title>Paraburkholderia sp. DCY113.</title>
        <authorList>
            <person name="Kang J."/>
        </authorList>
    </citation>
    <scope>NUCLEOTIDE SEQUENCE [LARGE SCALE GENOMIC DNA]</scope>
    <source>
        <strain evidence="2 3">DCY113</strain>
    </source>
</reference>
<keyword evidence="1" id="KW-0812">Transmembrane</keyword>
<evidence type="ECO:0000256" key="1">
    <source>
        <dbReference type="SAM" id="Phobius"/>
    </source>
</evidence>
<gene>
    <name evidence="2" type="ORF">FVF58_39975</name>
</gene>
<sequence>MDGTGLTNQEDIDTREPVLDTVDRVSELCFGLFMALTFVGAVSAATAGEGAGRKMFYTALGCNLAWGLADAVMFLVRTLTNRGRRLTLALTVRHELDAAAGIGALREALPRWITPLITDAELELIRARLAAIPDLPHRPRFLRDDLVGAVAIFLIVVFATFPVALPFILFRDVTTALIVSRALTIVMLFGSGMALGRHSGFGGWKAGLAMAALGVVLTMAIIALGG</sequence>
<evidence type="ECO:0008006" key="4">
    <source>
        <dbReference type="Google" id="ProtNLM"/>
    </source>
</evidence>
<feature type="transmembrane region" description="Helical" evidence="1">
    <location>
        <begin position="207"/>
        <end position="225"/>
    </location>
</feature>
<keyword evidence="1" id="KW-1133">Transmembrane helix</keyword>
<dbReference type="Proteomes" id="UP000325273">
    <property type="component" value="Unassembled WGS sequence"/>
</dbReference>
<feature type="transmembrane region" description="Helical" evidence="1">
    <location>
        <begin position="146"/>
        <end position="170"/>
    </location>
</feature>
<dbReference type="RefSeq" id="WP_149675171.1">
    <property type="nucleotide sequence ID" value="NZ_VTUZ01000043.1"/>
</dbReference>
<keyword evidence="3" id="KW-1185">Reference proteome</keyword>
<dbReference type="EMBL" id="VTUZ01000043">
    <property type="protein sequence ID" value="KAA1000927.1"/>
    <property type="molecule type" value="Genomic_DNA"/>
</dbReference>
<evidence type="ECO:0000313" key="2">
    <source>
        <dbReference type="EMBL" id="KAA1000927.1"/>
    </source>
</evidence>
<keyword evidence="1" id="KW-0472">Membrane</keyword>
<feature type="transmembrane region" description="Helical" evidence="1">
    <location>
        <begin position="56"/>
        <end position="76"/>
    </location>
</feature>
<dbReference type="AlphaFoldDB" id="A0A5B0GBW9"/>
<evidence type="ECO:0000313" key="3">
    <source>
        <dbReference type="Proteomes" id="UP000325273"/>
    </source>
</evidence>
<proteinExistence type="predicted"/>
<feature type="transmembrane region" description="Helical" evidence="1">
    <location>
        <begin position="25"/>
        <end position="44"/>
    </location>
</feature>
<accession>A0A5B0GBW9</accession>
<protein>
    <recommendedName>
        <fullName evidence="4">VIT family protein</fullName>
    </recommendedName>
</protein>
<organism evidence="2 3">
    <name type="scientific">Paraburkholderia panacisoli</name>
    <dbReference type="NCBI Taxonomy" id="2603818"/>
    <lineage>
        <taxon>Bacteria</taxon>
        <taxon>Pseudomonadati</taxon>
        <taxon>Pseudomonadota</taxon>
        <taxon>Betaproteobacteria</taxon>
        <taxon>Burkholderiales</taxon>
        <taxon>Burkholderiaceae</taxon>
        <taxon>Paraburkholderia</taxon>
    </lineage>
</organism>